<dbReference type="PANTHER" id="PTHR21974">
    <property type="entry name" value="RE15880P"/>
    <property type="match status" value="1"/>
</dbReference>
<feature type="compositionally biased region" description="Polar residues" evidence="1">
    <location>
        <begin position="1"/>
        <end position="11"/>
    </location>
</feature>
<dbReference type="Proteomes" id="UP001287356">
    <property type="component" value="Unassembled WGS sequence"/>
</dbReference>
<reference evidence="2" key="1">
    <citation type="journal article" date="2023" name="Mol. Phylogenet. Evol.">
        <title>Genome-scale phylogeny and comparative genomics of the fungal order Sordariales.</title>
        <authorList>
            <person name="Hensen N."/>
            <person name="Bonometti L."/>
            <person name="Westerberg I."/>
            <person name="Brannstrom I.O."/>
            <person name="Guillou S."/>
            <person name="Cros-Aarteil S."/>
            <person name="Calhoun S."/>
            <person name="Haridas S."/>
            <person name="Kuo A."/>
            <person name="Mondo S."/>
            <person name="Pangilinan J."/>
            <person name="Riley R."/>
            <person name="LaButti K."/>
            <person name="Andreopoulos B."/>
            <person name="Lipzen A."/>
            <person name="Chen C."/>
            <person name="Yan M."/>
            <person name="Daum C."/>
            <person name="Ng V."/>
            <person name="Clum A."/>
            <person name="Steindorff A."/>
            <person name="Ohm R.A."/>
            <person name="Martin F."/>
            <person name="Silar P."/>
            <person name="Natvig D.O."/>
            <person name="Lalanne C."/>
            <person name="Gautier V."/>
            <person name="Ament-Velasquez S.L."/>
            <person name="Kruys A."/>
            <person name="Hutchinson M.I."/>
            <person name="Powell A.J."/>
            <person name="Barry K."/>
            <person name="Miller A.N."/>
            <person name="Grigoriev I.V."/>
            <person name="Debuchy R."/>
            <person name="Gladieux P."/>
            <person name="Hiltunen Thoren M."/>
            <person name="Johannesson H."/>
        </authorList>
    </citation>
    <scope>NUCLEOTIDE SEQUENCE</scope>
    <source>
        <strain evidence="2">CBS 958.72</strain>
    </source>
</reference>
<dbReference type="EMBL" id="JAULSN010000003">
    <property type="protein sequence ID" value="KAK3376169.1"/>
    <property type="molecule type" value="Genomic_DNA"/>
</dbReference>
<protein>
    <submittedName>
        <fullName evidence="2">Uncharacterized protein</fullName>
    </submittedName>
</protein>
<dbReference type="AlphaFoldDB" id="A0AAE0NB65"/>
<accession>A0AAE0NB65</accession>
<proteinExistence type="predicted"/>
<gene>
    <name evidence="2" type="ORF">B0T24DRAFT_572784</name>
</gene>
<organism evidence="2 3">
    <name type="scientific">Lasiosphaeria ovina</name>
    <dbReference type="NCBI Taxonomy" id="92902"/>
    <lineage>
        <taxon>Eukaryota</taxon>
        <taxon>Fungi</taxon>
        <taxon>Dikarya</taxon>
        <taxon>Ascomycota</taxon>
        <taxon>Pezizomycotina</taxon>
        <taxon>Sordariomycetes</taxon>
        <taxon>Sordariomycetidae</taxon>
        <taxon>Sordariales</taxon>
        <taxon>Lasiosphaeriaceae</taxon>
        <taxon>Lasiosphaeria</taxon>
    </lineage>
</organism>
<evidence type="ECO:0000313" key="3">
    <source>
        <dbReference type="Proteomes" id="UP001287356"/>
    </source>
</evidence>
<name>A0AAE0NB65_9PEZI</name>
<evidence type="ECO:0000313" key="2">
    <source>
        <dbReference type="EMBL" id="KAK3376169.1"/>
    </source>
</evidence>
<comment type="caution">
    <text evidence="2">The sequence shown here is derived from an EMBL/GenBank/DDBJ whole genome shotgun (WGS) entry which is preliminary data.</text>
</comment>
<evidence type="ECO:0000256" key="1">
    <source>
        <dbReference type="SAM" id="MobiDB-lite"/>
    </source>
</evidence>
<dbReference type="PANTHER" id="PTHR21974:SF2">
    <property type="entry name" value="RE15880P"/>
    <property type="match status" value="1"/>
</dbReference>
<sequence length="362" mass="39062">MRGTSTSQLTQPEVAARPGIQEAAAKSKDLQRILAETSSAAALLAKNQSELASLQAAITASDARVKDLDLAAQKEQLDHARLRDSRVKRFAYSATGRKAKFDAQARAEEAEYLAALQLAQRETDANAALRGQLHAAHKPLGELQREVARRAQAGQDLEALYGTVFNDGTWALFPDEAASRKKLVAAQEAHRAAVERAAAEEKAAAMLSEVQQLVSGAAVKAIDEALHYSRRHPFNNGVVADMLEHDALGRAGMAVVRARMKLIDVRELSPMVGDLPEVAIGQGSGGGGPFRSWGTDDAGMDDIRRSQGEVQRAVKVVDDKVAAAAERRREADAEVKVREAVVEEARVALQMVREKVFASFSR</sequence>
<reference evidence="2" key="2">
    <citation type="submission" date="2023-06" db="EMBL/GenBank/DDBJ databases">
        <authorList>
            <consortium name="Lawrence Berkeley National Laboratory"/>
            <person name="Haridas S."/>
            <person name="Hensen N."/>
            <person name="Bonometti L."/>
            <person name="Westerberg I."/>
            <person name="Brannstrom I.O."/>
            <person name="Guillou S."/>
            <person name="Cros-Aarteil S."/>
            <person name="Calhoun S."/>
            <person name="Kuo A."/>
            <person name="Mondo S."/>
            <person name="Pangilinan J."/>
            <person name="Riley R."/>
            <person name="Labutti K."/>
            <person name="Andreopoulos B."/>
            <person name="Lipzen A."/>
            <person name="Chen C."/>
            <person name="Yanf M."/>
            <person name="Daum C."/>
            <person name="Ng V."/>
            <person name="Clum A."/>
            <person name="Steindorff A."/>
            <person name="Ohm R."/>
            <person name="Martin F."/>
            <person name="Silar P."/>
            <person name="Natvig D."/>
            <person name="Lalanne C."/>
            <person name="Gautier V."/>
            <person name="Ament-Velasquez S.L."/>
            <person name="Kruys A."/>
            <person name="Hutchinson M.I."/>
            <person name="Powell A.J."/>
            <person name="Barry K."/>
            <person name="Miller A.N."/>
            <person name="Grigoriev I.V."/>
            <person name="Debuchy R."/>
            <person name="Gladieux P."/>
            <person name="Thoren M.H."/>
            <person name="Johannesson H."/>
        </authorList>
    </citation>
    <scope>NUCLEOTIDE SEQUENCE</scope>
    <source>
        <strain evidence="2">CBS 958.72</strain>
    </source>
</reference>
<feature type="region of interest" description="Disordered" evidence="1">
    <location>
        <begin position="1"/>
        <end position="22"/>
    </location>
</feature>
<keyword evidence="3" id="KW-1185">Reference proteome</keyword>